<proteinExistence type="predicted"/>
<evidence type="ECO:0000313" key="2">
    <source>
        <dbReference type="Proteomes" id="UP000177763"/>
    </source>
</evidence>
<reference evidence="1 2" key="1">
    <citation type="journal article" date="2016" name="Nat. Commun.">
        <title>Thousands of microbial genomes shed light on interconnected biogeochemical processes in an aquifer system.</title>
        <authorList>
            <person name="Anantharaman K."/>
            <person name="Brown C.T."/>
            <person name="Hug L.A."/>
            <person name="Sharon I."/>
            <person name="Castelle C.J."/>
            <person name="Probst A.J."/>
            <person name="Thomas B.C."/>
            <person name="Singh A."/>
            <person name="Wilkins M.J."/>
            <person name="Karaoz U."/>
            <person name="Brodie E.L."/>
            <person name="Williams K.H."/>
            <person name="Hubbard S.S."/>
            <person name="Banfield J.F."/>
        </authorList>
    </citation>
    <scope>NUCLEOTIDE SEQUENCE [LARGE SCALE GENOMIC DNA]</scope>
</reference>
<gene>
    <name evidence="1" type="ORF">A3H26_00895</name>
</gene>
<name>A0A1F4VKS0_UNCKA</name>
<dbReference type="EMBL" id="MEVN01000005">
    <property type="protein sequence ID" value="OGC57822.1"/>
    <property type="molecule type" value="Genomic_DNA"/>
</dbReference>
<dbReference type="AlphaFoldDB" id="A0A1F4VKS0"/>
<protein>
    <submittedName>
        <fullName evidence="1">Uncharacterized protein</fullName>
    </submittedName>
</protein>
<dbReference type="Proteomes" id="UP000177763">
    <property type="component" value="Unassembled WGS sequence"/>
</dbReference>
<comment type="caution">
    <text evidence="1">The sequence shown here is derived from an EMBL/GenBank/DDBJ whole genome shotgun (WGS) entry which is preliminary data.</text>
</comment>
<dbReference type="STRING" id="1802630.A3H26_00895"/>
<evidence type="ECO:0000313" key="1">
    <source>
        <dbReference type="EMBL" id="OGC57822.1"/>
    </source>
</evidence>
<sequence length="63" mass="7441">MEGLSESHQEWPNSDRSLALLTRYVEDRHRQSEEIKHPRFLVNKDDTVTMSSTPFFKNTVCVF</sequence>
<organism evidence="1 2">
    <name type="scientific">candidate division WWE3 bacterium RIFCSPLOWO2_12_FULL_36_10</name>
    <dbReference type="NCBI Taxonomy" id="1802630"/>
    <lineage>
        <taxon>Bacteria</taxon>
        <taxon>Katanobacteria</taxon>
    </lineage>
</organism>
<accession>A0A1F4VKS0</accession>